<dbReference type="SUPFAM" id="SSF58038">
    <property type="entry name" value="SNARE fusion complex"/>
    <property type="match status" value="1"/>
</dbReference>
<protein>
    <recommendedName>
        <fullName evidence="8">V-SNARE coiled-coil homology domain-containing protein</fullName>
    </recommendedName>
</protein>
<feature type="compositionally biased region" description="Acidic residues" evidence="7">
    <location>
        <begin position="970"/>
        <end position="983"/>
    </location>
</feature>
<evidence type="ECO:0000313" key="10">
    <source>
        <dbReference type="Proteomes" id="UP000886520"/>
    </source>
</evidence>
<dbReference type="PANTHER" id="PTHR10241:SF25">
    <property type="entry name" value="TOMOSYN, ISOFORM C"/>
    <property type="match status" value="1"/>
</dbReference>
<dbReference type="GO" id="GO:0005886">
    <property type="term" value="C:plasma membrane"/>
    <property type="evidence" value="ECO:0007669"/>
    <property type="project" value="TreeGrafter"/>
</dbReference>
<dbReference type="OrthoDB" id="19944at2759"/>
<dbReference type="Gene3D" id="2.130.10.10">
    <property type="entry name" value="YVTN repeat-like/Quinoprotein amine dehydrogenase"/>
    <property type="match status" value="3"/>
</dbReference>
<gene>
    <name evidence="9" type="ORF">GOP47_0014155</name>
</gene>
<dbReference type="InterPro" id="IPR036322">
    <property type="entry name" value="WD40_repeat_dom_sf"/>
</dbReference>
<keyword evidence="3" id="KW-0268">Exocytosis</keyword>
<reference evidence="9" key="1">
    <citation type="submission" date="2021-01" db="EMBL/GenBank/DDBJ databases">
        <title>Adiantum capillus-veneris genome.</title>
        <authorList>
            <person name="Fang Y."/>
            <person name="Liao Q."/>
        </authorList>
    </citation>
    <scope>NUCLEOTIDE SEQUENCE</scope>
    <source>
        <strain evidence="9">H3</strain>
        <tissue evidence="9">Leaf</tissue>
    </source>
</reference>
<dbReference type="PROSITE" id="PS50892">
    <property type="entry name" value="V_SNARE"/>
    <property type="match status" value="1"/>
</dbReference>
<feature type="region of interest" description="Disordered" evidence="7">
    <location>
        <begin position="959"/>
        <end position="1045"/>
    </location>
</feature>
<dbReference type="AlphaFoldDB" id="A0A9D4ZE24"/>
<evidence type="ECO:0000256" key="7">
    <source>
        <dbReference type="SAM" id="MobiDB-lite"/>
    </source>
</evidence>
<accession>A0A9D4ZE24</accession>
<sequence>MFNKKNKKVDAPQDGDLEQVRMHMHLGPASHHGIPRTSSRLAFDPAQGLLAIGTLDGKIKLIGNNGVEGILVSASESRCKYLEFANNQGFLVHVTSENDLQIWDLERRELTQTHRWHTNVTAFAMIQGSPFMYIGEDSGDIAVLQYDREQKTLRQMPYYIPIQVTRGSITKFNNCAASVINILPYPEMVHCRVLIAYSDGVIIVWSVFDSQVKETRIVSGKTQQDEELNSDDDDEDEEKDICCNCWADSSGNILAVGYTDGDIWLWDLALSSTKSSGESNVPLLKIQLSSDDARSPVLALRWCAGGGKEAAASVGGHLFVYGGGGFGCSEAFTVCSLKTASGQSGAPNVRYVDIPLEGLFEDMILLPGPGATFSEQAAALLVLTSHGQLHAYDEASITKCLELNEKSSTPFLPEPVPINPFTTESSITVTILAELPKDGKAADILSQLPRQFRGNLPSVLPGGSKWPVTGGALNKCSEQGWKISAVLVTGHADGSVNVWDASTSVFRQLCNLPATLKKLNLNGQISPRLQQSTSGLVVSHVDFCSSRGILLVARGSSVVSVYKVSAESGEVRCIVCQVSEIQEQQFYQDAGFQCVAILNTGVEVTGISISSHNEHVAVGHIDGTVSVLDVACATLMVQRKVVFLKEQKHIRFLTFGTGVKVSAPLDSSALMGSSMRGVLYAVEDSSFAALIYGSGDISSCGPWHADESRILYICCLDQCSGKLSEKGKRPEETDLCSHYLLVCTQVSACLYRCSMSNQAASLTSLKTARFPTRCSSASAFFCQSANAHRLVLLNNAATLEVRSLPGLDVVQQFSMAGIYNLDPKVSENPTLLCADQGLMALVDVKREIIIFSFLSGDEISRTGDQLVTFFDKEVAAAGEAALKAGSLPPRRKSQLQGIIGGVLKELKVGGVLKEIKGGRLKSSKSGKESSMEIQEADYLSKVFMSPLFTYNFGSPQLEKTSQAEVPDSAPELDIDDIEIEDEESIRPGTSEKVPARSKGKEKVSDPADDRRKLFDGDDDNSKPVRRSPDEIRAKYGHKPLGDVSGAAGLARDKLLERQEKLQALGKRTEEMQEGAQNFASMAAELAKTMEGRKWWQL</sequence>
<dbReference type="GO" id="GO:0005096">
    <property type="term" value="F:GTPase activator activity"/>
    <property type="evidence" value="ECO:0007669"/>
    <property type="project" value="TreeGrafter"/>
</dbReference>
<evidence type="ECO:0000313" key="9">
    <source>
        <dbReference type="EMBL" id="KAI5071904.1"/>
    </source>
</evidence>
<dbReference type="InterPro" id="IPR042855">
    <property type="entry name" value="V_SNARE_CC"/>
</dbReference>
<comment type="caution">
    <text evidence="9">The sequence shown here is derived from an EMBL/GenBank/DDBJ whole genome shotgun (WGS) entry which is preliminary data.</text>
</comment>
<keyword evidence="5" id="KW-0853">WD repeat</keyword>
<evidence type="ECO:0000256" key="4">
    <source>
        <dbReference type="ARBA" id="ARBA00022490"/>
    </source>
</evidence>
<dbReference type="EMBL" id="JABFUD020000013">
    <property type="protein sequence ID" value="KAI5071904.1"/>
    <property type="molecule type" value="Genomic_DNA"/>
</dbReference>
<keyword evidence="10" id="KW-1185">Reference proteome</keyword>
<dbReference type="InterPro" id="IPR015943">
    <property type="entry name" value="WD40/YVTN_repeat-like_dom_sf"/>
</dbReference>
<dbReference type="GO" id="GO:0006893">
    <property type="term" value="P:Golgi to plasma membrane transport"/>
    <property type="evidence" value="ECO:0007669"/>
    <property type="project" value="TreeGrafter"/>
</dbReference>
<feature type="compositionally biased region" description="Basic and acidic residues" evidence="7">
    <location>
        <begin position="998"/>
        <end position="1033"/>
    </location>
</feature>
<dbReference type="Gene3D" id="1.20.5.110">
    <property type="match status" value="1"/>
</dbReference>
<evidence type="ECO:0000256" key="3">
    <source>
        <dbReference type="ARBA" id="ARBA00022483"/>
    </source>
</evidence>
<evidence type="ECO:0000256" key="2">
    <source>
        <dbReference type="ARBA" id="ARBA00008070"/>
    </source>
</evidence>
<keyword evidence="4" id="KW-0963">Cytoplasm</keyword>
<dbReference type="GO" id="GO:0005737">
    <property type="term" value="C:cytoplasm"/>
    <property type="evidence" value="ECO:0007669"/>
    <property type="project" value="UniProtKB-SubCell"/>
</dbReference>
<feature type="domain" description="V-SNARE coiled-coil homology" evidence="8">
    <location>
        <begin position="1032"/>
        <end position="1096"/>
    </location>
</feature>
<proteinExistence type="inferred from homology"/>
<evidence type="ECO:0000259" key="8">
    <source>
        <dbReference type="PROSITE" id="PS50892"/>
    </source>
</evidence>
<comment type="subcellular location">
    <subcellularLocation>
        <location evidence="1">Cytoplasm</location>
    </subcellularLocation>
</comment>
<dbReference type="GO" id="GO:0006887">
    <property type="term" value="P:exocytosis"/>
    <property type="evidence" value="ECO:0007669"/>
    <property type="project" value="UniProtKB-KW"/>
</dbReference>
<evidence type="ECO:0000256" key="6">
    <source>
        <dbReference type="PROSITE-ProRule" id="PRU00290"/>
    </source>
</evidence>
<dbReference type="GO" id="GO:0019905">
    <property type="term" value="F:syntaxin binding"/>
    <property type="evidence" value="ECO:0007669"/>
    <property type="project" value="TreeGrafter"/>
</dbReference>
<dbReference type="SMART" id="SM00320">
    <property type="entry name" value="WD40"/>
    <property type="match status" value="5"/>
</dbReference>
<dbReference type="GO" id="GO:0045159">
    <property type="term" value="F:myosin II binding"/>
    <property type="evidence" value="ECO:0007669"/>
    <property type="project" value="TreeGrafter"/>
</dbReference>
<name>A0A9D4ZE24_ADICA</name>
<dbReference type="SUPFAM" id="SSF50978">
    <property type="entry name" value="WD40 repeat-like"/>
    <property type="match status" value="2"/>
</dbReference>
<dbReference type="CDD" id="cd15873">
    <property type="entry name" value="R-SNARE_STXBP5_6"/>
    <property type="match status" value="1"/>
</dbReference>
<dbReference type="PROSITE" id="PS50082">
    <property type="entry name" value="WD_REPEATS_2"/>
    <property type="match status" value="1"/>
</dbReference>
<dbReference type="Proteomes" id="UP000886520">
    <property type="component" value="Chromosome 13"/>
</dbReference>
<organism evidence="9 10">
    <name type="scientific">Adiantum capillus-veneris</name>
    <name type="common">Maidenhair fern</name>
    <dbReference type="NCBI Taxonomy" id="13818"/>
    <lineage>
        <taxon>Eukaryota</taxon>
        <taxon>Viridiplantae</taxon>
        <taxon>Streptophyta</taxon>
        <taxon>Embryophyta</taxon>
        <taxon>Tracheophyta</taxon>
        <taxon>Polypodiopsida</taxon>
        <taxon>Polypodiidae</taxon>
        <taxon>Polypodiales</taxon>
        <taxon>Pteridineae</taxon>
        <taxon>Pteridaceae</taxon>
        <taxon>Vittarioideae</taxon>
        <taxon>Adiantum</taxon>
    </lineage>
</organism>
<comment type="similarity">
    <text evidence="2">Belongs to the WD repeat L(2)GL family.</text>
</comment>
<dbReference type="PANTHER" id="PTHR10241">
    <property type="entry name" value="LETHAL 2 GIANT LARVAE PROTEIN"/>
    <property type="match status" value="1"/>
</dbReference>
<evidence type="ECO:0000256" key="5">
    <source>
        <dbReference type="PROSITE-ProRule" id="PRU00221"/>
    </source>
</evidence>
<evidence type="ECO:0000256" key="1">
    <source>
        <dbReference type="ARBA" id="ARBA00004496"/>
    </source>
</evidence>
<dbReference type="InterPro" id="IPR001680">
    <property type="entry name" value="WD40_rpt"/>
</dbReference>
<keyword evidence="6" id="KW-0175">Coiled coil</keyword>
<feature type="repeat" description="WD" evidence="5">
    <location>
        <begin position="487"/>
        <end position="503"/>
    </location>
</feature>